<sequence>MPHDDRASVAPEVASATGMALREVTRWRDGRREPRREWLAEEVPVAIHCNGHPVAVMMASPGDLEDFGRGFALTEGLVDQPGQLHGIHVRRELERVELAMTLAEPQAERLRDRVRLIEGRSGCGLCGNPVAEDVLRLPAGQLPVVCVRADAIARAMVAMAAQQRLNQATGAVHAAAWCRSDGEIHLVREDIGRHNAMDKVIGARWGETVFDTDGFAVVTSRASYEIVLKAARAGIAAVAAVSAPTAMAVALAQTCGLLLVGFARGSGCTVYTFPERLITP</sequence>
<comment type="subcellular location">
    <subcellularLocation>
        <location evidence="3">Cytoplasm</location>
    </subcellularLocation>
</comment>
<dbReference type="PANTHER" id="PTHR30592:SF1">
    <property type="entry name" value="SULFUR CARRIER PROTEIN FDHD"/>
    <property type="match status" value="1"/>
</dbReference>
<dbReference type="HAMAP" id="MF_00187">
    <property type="entry name" value="FdhD"/>
    <property type="match status" value="1"/>
</dbReference>
<dbReference type="PIRSF" id="PIRSF015626">
    <property type="entry name" value="FdhD"/>
    <property type="match status" value="1"/>
</dbReference>
<name>A0ABY6BCU9_9GAMM</name>
<evidence type="ECO:0000313" key="4">
    <source>
        <dbReference type="EMBL" id="UXI67864.1"/>
    </source>
</evidence>
<dbReference type="PANTHER" id="PTHR30592">
    <property type="entry name" value="FORMATE DEHYDROGENASE"/>
    <property type="match status" value="1"/>
</dbReference>
<keyword evidence="2 3" id="KW-0501">Molybdenum cofactor biosynthesis</keyword>
<dbReference type="Pfam" id="PF02634">
    <property type="entry name" value="FdhD-NarQ"/>
    <property type="match status" value="1"/>
</dbReference>
<dbReference type="SUPFAM" id="SSF53927">
    <property type="entry name" value="Cytidine deaminase-like"/>
    <property type="match status" value="1"/>
</dbReference>
<dbReference type="RefSeq" id="WP_261694833.1">
    <property type="nucleotide sequence ID" value="NZ_CP104694.1"/>
</dbReference>
<evidence type="ECO:0000256" key="3">
    <source>
        <dbReference type="HAMAP-Rule" id="MF_00187"/>
    </source>
</evidence>
<proteinExistence type="inferred from homology"/>
<gene>
    <name evidence="3 4" type="primary">fdhD</name>
    <name evidence="4" type="ORF">N4264_24555</name>
</gene>
<dbReference type="InterPro" id="IPR016193">
    <property type="entry name" value="Cytidine_deaminase-like"/>
</dbReference>
<comment type="similarity">
    <text evidence="3">Belongs to the FdhD family.</text>
</comment>
<accession>A0ABY6BCU9</accession>
<evidence type="ECO:0000256" key="2">
    <source>
        <dbReference type="ARBA" id="ARBA00023150"/>
    </source>
</evidence>
<dbReference type="Gene3D" id="3.40.140.10">
    <property type="entry name" value="Cytidine Deaminase, domain 2"/>
    <property type="match status" value="1"/>
</dbReference>
<dbReference type="NCBIfam" id="TIGR00129">
    <property type="entry name" value="fdhD_narQ"/>
    <property type="match status" value="1"/>
</dbReference>
<comment type="function">
    <text evidence="3">Required for formate dehydrogenase (FDH) activity. Acts as a sulfur carrier protein that transfers sulfur from IscS to the molybdenum cofactor prior to its insertion into FDH.</text>
</comment>
<dbReference type="InterPro" id="IPR003786">
    <property type="entry name" value="FdhD"/>
</dbReference>
<evidence type="ECO:0000313" key="5">
    <source>
        <dbReference type="Proteomes" id="UP001064632"/>
    </source>
</evidence>
<organism evidence="4 5">
    <name type="scientific">Tahibacter amnicola</name>
    <dbReference type="NCBI Taxonomy" id="2976241"/>
    <lineage>
        <taxon>Bacteria</taxon>
        <taxon>Pseudomonadati</taxon>
        <taxon>Pseudomonadota</taxon>
        <taxon>Gammaproteobacteria</taxon>
        <taxon>Lysobacterales</taxon>
        <taxon>Rhodanobacteraceae</taxon>
        <taxon>Tahibacter</taxon>
    </lineage>
</organism>
<dbReference type="Gene3D" id="3.10.20.10">
    <property type="match status" value="1"/>
</dbReference>
<keyword evidence="1 3" id="KW-0963">Cytoplasm</keyword>
<protein>
    <recommendedName>
        <fullName evidence="3">Sulfur carrier protein FdhD</fullName>
    </recommendedName>
</protein>
<evidence type="ECO:0000256" key="1">
    <source>
        <dbReference type="ARBA" id="ARBA00022490"/>
    </source>
</evidence>
<dbReference type="Proteomes" id="UP001064632">
    <property type="component" value="Chromosome"/>
</dbReference>
<feature type="active site" description="Cysteine persulfide intermediate" evidence="3">
    <location>
        <position position="123"/>
    </location>
</feature>
<comment type="caution">
    <text evidence="3">Lacks conserved residue(s) required for the propagation of feature annotation.</text>
</comment>
<reference evidence="4" key="1">
    <citation type="submission" date="2022-09" db="EMBL/GenBank/DDBJ databases">
        <title>Tahibacter sp. nov., isolated from a fresh water.</title>
        <authorList>
            <person name="Baek J.H."/>
            <person name="Lee J.K."/>
            <person name="Kim J.M."/>
            <person name="Jeon C.O."/>
        </authorList>
    </citation>
    <scope>NUCLEOTIDE SEQUENCE</scope>
    <source>
        <strain evidence="4">W38</strain>
    </source>
</reference>
<dbReference type="EMBL" id="CP104694">
    <property type="protein sequence ID" value="UXI67864.1"/>
    <property type="molecule type" value="Genomic_DNA"/>
</dbReference>
<keyword evidence="5" id="KW-1185">Reference proteome</keyword>